<dbReference type="InterPro" id="IPR037026">
    <property type="entry name" value="Vgr_OB-fold_dom_sf"/>
</dbReference>
<feature type="domain" description="Gp5/Type VI secretion system Vgr protein OB-fold" evidence="1">
    <location>
        <begin position="49"/>
        <end position="82"/>
    </location>
</feature>
<dbReference type="Pfam" id="PF04717">
    <property type="entry name" value="Phage_base_V"/>
    <property type="match status" value="1"/>
</dbReference>
<accession>A0AA48KWK1</accession>
<dbReference type="SUPFAM" id="SSF69255">
    <property type="entry name" value="gp5 N-terminal domain-like"/>
    <property type="match status" value="1"/>
</dbReference>
<gene>
    <name evidence="2" type="ORF">RsTaC01_1078</name>
</gene>
<dbReference type="InterPro" id="IPR006531">
    <property type="entry name" value="Gp5/Vgr_OB"/>
</dbReference>
<reference evidence="2" key="1">
    <citation type="journal article" date="2023" name="ISME J.">
        <title>Emergence of putative energy parasites within Clostridia revealed by genome analysis of a novel endosymbiotic clade.</title>
        <authorList>
            <person name="Takahashi K."/>
            <person name="Kuwahara H."/>
            <person name="Horikawa Y."/>
            <person name="Izawa K."/>
            <person name="Kato D."/>
            <person name="Inagaki T."/>
            <person name="Yuki M."/>
            <person name="Ohkuma M."/>
            <person name="Hongoh Y."/>
        </authorList>
    </citation>
    <scope>NUCLEOTIDE SEQUENCE</scope>
    <source>
        <strain evidence="2">RsTa-C01</strain>
    </source>
</reference>
<evidence type="ECO:0000313" key="2">
    <source>
        <dbReference type="EMBL" id="BED93116.1"/>
    </source>
</evidence>
<sequence>MTEIGPKRGILKELKKGETGLIEATVFLPDEQIDIITEVLISNIGNKDNTYGGIIYPKVGQEVVVIFLDNQIQRGIILGCLYNAEIKSPLEIDDKNAIIYHKFEAGLEIKIDNTDKKQKILINTLNKLALNLDDDTKILKISKEADFLININYDKSEIEIKAKKISFNSEGPMEIKAKEDIKISSESGNIEINSSNLKLGAKNNFEAKGNQVALKGTTSAELSGGDVTVKASSIVKIN</sequence>
<dbReference type="Gene3D" id="2.40.50.230">
    <property type="entry name" value="Gp5 N-terminal domain"/>
    <property type="match status" value="1"/>
</dbReference>
<evidence type="ECO:0000259" key="1">
    <source>
        <dbReference type="Pfam" id="PF04717"/>
    </source>
</evidence>
<dbReference type="KEGG" id="ptrh:RsTaC01_1078"/>
<proteinExistence type="predicted"/>
<name>A0AA48KWK1_9FIRM</name>
<dbReference type="AlphaFoldDB" id="A0AA48KWK1"/>
<dbReference type="EMBL" id="AP027925">
    <property type="protein sequence ID" value="BED93116.1"/>
    <property type="molecule type" value="Genomic_DNA"/>
</dbReference>
<dbReference type="Proteomes" id="UP001335720">
    <property type="component" value="Chromosome"/>
</dbReference>
<organism evidence="2">
    <name type="scientific">Candidatus Paraimprobicoccus trichonymphae</name>
    <dbReference type="NCBI Taxonomy" id="3033793"/>
    <lineage>
        <taxon>Bacteria</taxon>
        <taxon>Bacillati</taxon>
        <taxon>Bacillota</taxon>
        <taxon>Clostridia</taxon>
        <taxon>Candidatus Paraimprobicoccus</taxon>
    </lineage>
</organism>
<protein>
    <recommendedName>
        <fullName evidence="1">Gp5/Type VI secretion system Vgr protein OB-fold domain-containing protein</fullName>
    </recommendedName>
</protein>